<gene>
    <name evidence="2" type="ORF">NUU61_005970</name>
</gene>
<dbReference type="AlphaFoldDB" id="A0A9W9F015"/>
<evidence type="ECO:0000259" key="1">
    <source>
        <dbReference type="Pfam" id="PF16363"/>
    </source>
</evidence>
<proteinExistence type="predicted"/>
<dbReference type="RefSeq" id="XP_056509298.1">
    <property type="nucleotide sequence ID" value="XM_056656498.1"/>
</dbReference>
<dbReference type="Gene3D" id="3.40.50.720">
    <property type="entry name" value="NAD(P)-binding Rossmann-like Domain"/>
    <property type="match status" value="1"/>
</dbReference>
<dbReference type="PANTHER" id="PTHR43000">
    <property type="entry name" value="DTDP-D-GLUCOSE 4,6-DEHYDRATASE-RELATED"/>
    <property type="match status" value="1"/>
</dbReference>
<feature type="domain" description="NAD(P)-binding" evidence="1">
    <location>
        <begin position="30"/>
        <end position="340"/>
    </location>
</feature>
<dbReference type="GeneID" id="81395667"/>
<dbReference type="Pfam" id="PF16363">
    <property type="entry name" value="GDP_Man_Dehyd"/>
    <property type="match status" value="1"/>
</dbReference>
<reference evidence="2" key="2">
    <citation type="journal article" date="2023" name="IMA Fungus">
        <title>Comparative genomic study of the Penicillium genus elucidates a diverse pangenome and 15 lateral gene transfer events.</title>
        <authorList>
            <person name="Petersen C."/>
            <person name="Sorensen T."/>
            <person name="Nielsen M.R."/>
            <person name="Sondergaard T.E."/>
            <person name="Sorensen J.L."/>
            <person name="Fitzpatrick D.A."/>
            <person name="Frisvad J.C."/>
            <person name="Nielsen K.L."/>
        </authorList>
    </citation>
    <scope>NUCLEOTIDE SEQUENCE</scope>
    <source>
        <strain evidence="2">IBT 34128</strain>
    </source>
</reference>
<dbReference type="Proteomes" id="UP001141434">
    <property type="component" value="Unassembled WGS sequence"/>
</dbReference>
<dbReference type="FunFam" id="3.40.50.720:FF:000304">
    <property type="entry name" value="UDP-glucose 4,6-dehydratase"/>
    <property type="match status" value="1"/>
</dbReference>
<dbReference type="GO" id="GO:0009225">
    <property type="term" value="P:nucleotide-sugar metabolic process"/>
    <property type="evidence" value="ECO:0007669"/>
    <property type="project" value="UniProtKB-ARBA"/>
</dbReference>
<sequence length="368" mass="41614">MNMAALSEPKLVPLTGTTQFEALPNIANILVTGGAGFIGSWVTRHLVIRYPEKYRVVCFDRMDTAASFNNLMCLSTAPNFDFIHGDITDLERVRYALEFYEIDCVLHFAASSHVQISFSKPFDFTRNNVVGTHIVLEAVRIYGKVGRFIHVSTDEIYGETNGTKTNEAKVDENGNFFPTNPYSASKAAADMYAMAYLRSFRLPIIIVRSNNVYGPCQYPEKIIPTFIKLLMEGKKLPIQGDGSHTRCFLYGSDAADAFDTILHKGNIGEVYNIESDYEVRNSEVAANILSLFGYDPVYDFESHVKWVPDRPFNDMRYNVDGSKLKRLGWMQQVDFSSGLALTVSWYKQNLRWWWKTPSSISTNLACQG</sequence>
<dbReference type="Gene3D" id="3.90.25.10">
    <property type="entry name" value="UDP-galactose 4-epimerase, domain 1"/>
    <property type="match status" value="1"/>
</dbReference>
<dbReference type="InterPro" id="IPR036291">
    <property type="entry name" value="NAD(P)-bd_dom_sf"/>
</dbReference>
<evidence type="ECO:0000313" key="2">
    <source>
        <dbReference type="EMBL" id="KAJ5091100.1"/>
    </source>
</evidence>
<comment type="caution">
    <text evidence="2">The sequence shown here is derived from an EMBL/GenBank/DDBJ whole genome shotgun (WGS) entry which is preliminary data.</text>
</comment>
<organism evidence="2 3">
    <name type="scientific">Penicillium alfredii</name>
    <dbReference type="NCBI Taxonomy" id="1506179"/>
    <lineage>
        <taxon>Eukaryota</taxon>
        <taxon>Fungi</taxon>
        <taxon>Dikarya</taxon>
        <taxon>Ascomycota</taxon>
        <taxon>Pezizomycotina</taxon>
        <taxon>Eurotiomycetes</taxon>
        <taxon>Eurotiomycetidae</taxon>
        <taxon>Eurotiales</taxon>
        <taxon>Aspergillaceae</taxon>
        <taxon>Penicillium</taxon>
    </lineage>
</organism>
<name>A0A9W9F015_9EURO</name>
<dbReference type="SUPFAM" id="SSF51735">
    <property type="entry name" value="NAD(P)-binding Rossmann-fold domains"/>
    <property type="match status" value="1"/>
</dbReference>
<reference evidence="2" key="1">
    <citation type="submission" date="2022-11" db="EMBL/GenBank/DDBJ databases">
        <authorList>
            <person name="Petersen C."/>
        </authorList>
    </citation>
    <scope>NUCLEOTIDE SEQUENCE</scope>
    <source>
        <strain evidence="2">IBT 34128</strain>
    </source>
</reference>
<evidence type="ECO:0000313" key="3">
    <source>
        <dbReference type="Proteomes" id="UP001141434"/>
    </source>
</evidence>
<keyword evidence="3" id="KW-1185">Reference proteome</keyword>
<dbReference type="OrthoDB" id="331544at2759"/>
<dbReference type="EMBL" id="JAPMSZ010000009">
    <property type="protein sequence ID" value="KAJ5091100.1"/>
    <property type="molecule type" value="Genomic_DNA"/>
</dbReference>
<dbReference type="InterPro" id="IPR016040">
    <property type="entry name" value="NAD(P)-bd_dom"/>
</dbReference>
<accession>A0A9W9F015</accession>
<protein>
    <submittedName>
        <fullName evidence="2">dTDP-D-glucose 4,6-dehydratase</fullName>
    </submittedName>
</protein>